<comment type="caution">
    <text evidence="2">The sequence shown here is derived from an EMBL/GenBank/DDBJ whole genome shotgun (WGS) entry which is preliminary data.</text>
</comment>
<dbReference type="Proteomes" id="UP001283361">
    <property type="component" value="Unassembled WGS sequence"/>
</dbReference>
<feature type="compositionally biased region" description="Basic and acidic residues" evidence="1">
    <location>
        <begin position="162"/>
        <end position="172"/>
    </location>
</feature>
<evidence type="ECO:0000313" key="2">
    <source>
        <dbReference type="EMBL" id="KAK3733596.1"/>
    </source>
</evidence>
<proteinExistence type="predicted"/>
<reference evidence="2" key="1">
    <citation type="journal article" date="2023" name="G3 (Bethesda)">
        <title>A reference genome for the long-term kleptoplast-retaining sea slug Elysia crispata morphotype clarki.</title>
        <authorList>
            <person name="Eastman K.E."/>
            <person name="Pendleton A.L."/>
            <person name="Shaikh M.A."/>
            <person name="Suttiyut T."/>
            <person name="Ogas R."/>
            <person name="Tomko P."/>
            <person name="Gavelis G."/>
            <person name="Widhalm J.R."/>
            <person name="Wisecaver J.H."/>
        </authorList>
    </citation>
    <scope>NUCLEOTIDE SEQUENCE</scope>
    <source>
        <strain evidence="2">ECLA1</strain>
    </source>
</reference>
<keyword evidence="3" id="KW-1185">Reference proteome</keyword>
<gene>
    <name evidence="2" type="ORF">RRG08_056951</name>
</gene>
<organism evidence="2 3">
    <name type="scientific">Elysia crispata</name>
    <name type="common">lettuce slug</name>
    <dbReference type="NCBI Taxonomy" id="231223"/>
    <lineage>
        <taxon>Eukaryota</taxon>
        <taxon>Metazoa</taxon>
        <taxon>Spiralia</taxon>
        <taxon>Lophotrochozoa</taxon>
        <taxon>Mollusca</taxon>
        <taxon>Gastropoda</taxon>
        <taxon>Heterobranchia</taxon>
        <taxon>Euthyneura</taxon>
        <taxon>Panpulmonata</taxon>
        <taxon>Sacoglossa</taxon>
        <taxon>Placobranchoidea</taxon>
        <taxon>Plakobranchidae</taxon>
        <taxon>Elysia</taxon>
    </lineage>
</organism>
<protein>
    <submittedName>
        <fullName evidence="2">Uncharacterized protein</fullName>
    </submittedName>
</protein>
<feature type="region of interest" description="Disordered" evidence="1">
    <location>
        <begin position="133"/>
        <end position="172"/>
    </location>
</feature>
<dbReference type="AlphaFoldDB" id="A0AAE0Y593"/>
<name>A0AAE0Y593_9GAST</name>
<dbReference type="EMBL" id="JAWDGP010006888">
    <property type="protein sequence ID" value="KAK3733596.1"/>
    <property type="molecule type" value="Genomic_DNA"/>
</dbReference>
<accession>A0AAE0Y593</accession>
<sequence length="172" mass="19222">MQPPSGSAKNSQFTHLALNVHARLRAILIAGSTKGSKRWMAAMRGYNGHQTCQQLSQAEKRCSQQTDPLISPSAHTRRASTNSALYQTIDSAQHNRIDRFYREPRRASEIGGWFREKRSLSHSSFDILEVGRPNIPANDVKEGSCKEELSSGRGNHGQKTKYSSERREGGLQ</sequence>
<evidence type="ECO:0000256" key="1">
    <source>
        <dbReference type="SAM" id="MobiDB-lite"/>
    </source>
</evidence>
<feature type="compositionally biased region" description="Basic and acidic residues" evidence="1">
    <location>
        <begin position="139"/>
        <end position="150"/>
    </location>
</feature>
<evidence type="ECO:0000313" key="3">
    <source>
        <dbReference type="Proteomes" id="UP001283361"/>
    </source>
</evidence>